<dbReference type="PANTHER" id="PTHR34822">
    <property type="entry name" value="GRPB DOMAIN PROTEIN (AFU_ORTHOLOGUE AFUA_1G01530)"/>
    <property type="match status" value="1"/>
</dbReference>
<protein>
    <submittedName>
        <fullName evidence="1">GrpB domain, predicted nucleotidyltransferase, UPF0157 family</fullName>
    </submittedName>
</protein>
<evidence type="ECO:0000313" key="1">
    <source>
        <dbReference type="EMBL" id="SKC38041.1"/>
    </source>
</evidence>
<dbReference type="InterPro" id="IPR043519">
    <property type="entry name" value="NT_sf"/>
</dbReference>
<sequence length="174" mass="19447">MIQLSASDPVWAEAFLEESARLAEVLAGRVDTIEHIGSTAVPGLVAKPIIDLAARASDAVDPFALGPRLIDLGYRQHTAGPKTHAVYVRSEGTRRTHLLHVFRSDQWEHCNQRLFRDRLLRDTSARQRYQDLKLSLAAGDDDRAYTAAKRPLIEELLNEERAARGLPPTSAWDK</sequence>
<dbReference type="Proteomes" id="UP000190827">
    <property type="component" value="Unassembled WGS sequence"/>
</dbReference>
<dbReference type="SUPFAM" id="SSF81301">
    <property type="entry name" value="Nucleotidyltransferase"/>
    <property type="match status" value="1"/>
</dbReference>
<accession>A0ABY1LJW8</accession>
<organism evidence="1 2">
    <name type="scientific">Plantibacter cousiniae</name>
    <name type="common">nom. nud.</name>
    <dbReference type="NCBI Taxonomy" id="199709"/>
    <lineage>
        <taxon>Bacteria</taxon>
        <taxon>Bacillati</taxon>
        <taxon>Actinomycetota</taxon>
        <taxon>Actinomycetes</taxon>
        <taxon>Micrococcales</taxon>
        <taxon>Microbacteriaceae</taxon>
        <taxon>Plantibacter</taxon>
    </lineage>
</organism>
<dbReference type="Gene3D" id="3.30.460.10">
    <property type="entry name" value="Beta Polymerase, domain 2"/>
    <property type="match status" value="1"/>
</dbReference>
<gene>
    <name evidence="1" type="ORF">SAMN06295973_0354</name>
</gene>
<dbReference type="Pfam" id="PF04229">
    <property type="entry name" value="GrpB"/>
    <property type="match status" value="1"/>
</dbReference>
<evidence type="ECO:0000313" key="2">
    <source>
        <dbReference type="Proteomes" id="UP000190827"/>
    </source>
</evidence>
<reference evidence="1 2" key="1">
    <citation type="submission" date="2017-02" db="EMBL/GenBank/DDBJ databases">
        <authorList>
            <person name="Varghese N."/>
            <person name="Submissions S."/>
        </authorList>
    </citation>
    <scope>NUCLEOTIDE SEQUENCE [LARGE SCALE GENOMIC DNA]</scope>
    <source>
        <strain evidence="1 2">VKM Ac-1787</strain>
    </source>
</reference>
<keyword evidence="2" id="KW-1185">Reference proteome</keyword>
<dbReference type="InterPro" id="IPR007344">
    <property type="entry name" value="GrpB/CoaE"/>
</dbReference>
<comment type="caution">
    <text evidence="1">The sequence shown here is derived from an EMBL/GenBank/DDBJ whole genome shotgun (WGS) entry which is preliminary data.</text>
</comment>
<dbReference type="EMBL" id="FUZO01000001">
    <property type="protein sequence ID" value="SKC38041.1"/>
    <property type="molecule type" value="Genomic_DNA"/>
</dbReference>
<name>A0ABY1LJW8_9MICO</name>
<dbReference type="RefSeq" id="WP_079704442.1">
    <property type="nucleotide sequence ID" value="NZ_FUZO01000001.1"/>
</dbReference>
<proteinExistence type="predicted"/>
<dbReference type="PANTHER" id="PTHR34822:SF1">
    <property type="entry name" value="GRPB FAMILY PROTEIN"/>
    <property type="match status" value="1"/>
</dbReference>